<keyword evidence="4 5" id="KW-0720">Serine protease</keyword>
<evidence type="ECO:0000256" key="4">
    <source>
        <dbReference type="ARBA" id="ARBA00022825"/>
    </source>
</evidence>
<dbReference type="Pfam" id="PF13180">
    <property type="entry name" value="PDZ_2"/>
    <property type="match status" value="1"/>
</dbReference>
<evidence type="ECO:0000259" key="7">
    <source>
        <dbReference type="PROSITE" id="PS50106"/>
    </source>
</evidence>
<dbReference type="AlphaFoldDB" id="A0A4S1XFW2"/>
<dbReference type="EMBL" id="SRXT01000002">
    <property type="protein sequence ID" value="TGX54855.1"/>
    <property type="molecule type" value="Genomic_DNA"/>
</dbReference>
<keyword evidence="9" id="KW-1185">Reference proteome</keyword>
<dbReference type="SUPFAM" id="SSF52096">
    <property type="entry name" value="ClpP/crotonase"/>
    <property type="match status" value="1"/>
</dbReference>
<protein>
    <submittedName>
        <fullName evidence="8">S41 family peptidase</fullName>
    </submittedName>
</protein>
<dbReference type="SMART" id="SM00228">
    <property type="entry name" value="PDZ"/>
    <property type="match status" value="1"/>
</dbReference>
<dbReference type="CDD" id="cd07560">
    <property type="entry name" value="Peptidase_S41_CPP"/>
    <property type="match status" value="1"/>
</dbReference>
<dbReference type="Gene3D" id="3.90.226.10">
    <property type="entry name" value="2-enoyl-CoA Hydratase, Chain A, domain 1"/>
    <property type="match status" value="1"/>
</dbReference>
<dbReference type="Pfam" id="PF22694">
    <property type="entry name" value="CtpB_N-like"/>
    <property type="match status" value="1"/>
</dbReference>
<dbReference type="SUPFAM" id="SSF50156">
    <property type="entry name" value="PDZ domain-like"/>
    <property type="match status" value="1"/>
</dbReference>
<evidence type="ECO:0000256" key="3">
    <source>
        <dbReference type="ARBA" id="ARBA00022801"/>
    </source>
</evidence>
<evidence type="ECO:0000256" key="1">
    <source>
        <dbReference type="ARBA" id="ARBA00009179"/>
    </source>
</evidence>
<dbReference type="Gene3D" id="2.30.42.10">
    <property type="match status" value="1"/>
</dbReference>
<dbReference type="OrthoDB" id="9812068at2"/>
<dbReference type="InterPro" id="IPR001478">
    <property type="entry name" value="PDZ"/>
</dbReference>
<dbReference type="GO" id="GO:0030288">
    <property type="term" value="C:outer membrane-bounded periplasmic space"/>
    <property type="evidence" value="ECO:0007669"/>
    <property type="project" value="TreeGrafter"/>
</dbReference>
<feature type="domain" description="PDZ" evidence="7">
    <location>
        <begin position="85"/>
        <end position="151"/>
    </location>
</feature>
<dbReference type="RefSeq" id="WP_135962750.1">
    <property type="nucleotide sequence ID" value="NZ_SRXT01000002.1"/>
</dbReference>
<feature type="signal peptide" evidence="6">
    <location>
        <begin position="1"/>
        <end position="26"/>
    </location>
</feature>
<keyword evidence="6" id="KW-0732">Signal</keyword>
<dbReference type="InterPro" id="IPR029045">
    <property type="entry name" value="ClpP/crotonase-like_dom_sf"/>
</dbReference>
<dbReference type="GO" id="GO:0006508">
    <property type="term" value="P:proteolysis"/>
    <property type="evidence" value="ECO:0007669"/>
    <property type="project" value="UniProtKB-KW"/>
</dbReference>
<evidence type="ECO:0000256" key="2">
    <source>
        <dbReference type="ARBA" id="ARBA00022670"/>
    </source>
</evidence>
<evidence type="ECO:0000313" key="9">
    <source>
        <dbReference type="Proteomes" id="UP000306147"/>
    </source>
</evidence>
<keyword evidence="3 5" id="KW-0378">Hydrolase</keyword>
<dbReference type="InterPro" id="IPR036034">
    <property type="entry name" value="PDZ_sf"/>
</dbReference>
<dbReference type="PANTHER" id="PTHR32060">
    <property type="entry name" value="TAIL-SPECIFIC PROTEASE"/>
    <property type="match status" value="1"/>
</dbReference>
<comment type="similarity">
    <text evidence="1 5">Belongs to the peptidase S41A family.</text>
</comment>
<dbReference type="FunFam" id="2.30.42.10:FF:000063">
    <property type="entry name" value="Peptidase, S41 family"/>
    <property type="match status" value="1"/>
</dbReference>
<dbReference type="GO" id="GO:0004175">
    <property type="term" value="F:endopeptidase activity"/>
    <property type="evidence" value="ECO:0007669"/>
    <property type="project" value="TreeGrafter"/>
</dbReference>
<dbReference type="InterPro" id="IPR004447">
    <property type="entry name" value="Peptidase_S41A"/>
</dbReference>
<dbReference type="GO" id="GO:0007165">
    <property type="term" value="P:signal transduction"/>
    <property type="evidence" value="ECO:0007669"/>
    <property type="project" value="TreeGrafter"/>
</dbReference>
<dbReference type="Pfam" id="PF03572">
    <property type="entry name" value="Peptidase_S41"/>
    <property type="match status" value="1"/>
</dbReference>
<accession>A0A4S1XFW2</accession>
<evidence type="ECO:0000313" key="8">
    <source>
        <dbReference type="EMBL" id="TGX54855.1"/>
    </source>
</evidence>
<gene>
    <name evidence="8" type="ORF">E5A73_05245</name>
</gene>
<feature type="chain" id="PRO_5020990244" evidence="6">
    <location>
        <begin position="27"/>
        <end position="443"/>
    </location>
</feature>
<dbReference type="InterPro" id="IPR005151">
    <property type="entry name" value="Tail-specific_protease"/>
</dbReference>
<reference evidence="8 9" key="1">
    <citation type="submission" date="2019-04" db="EMBL/GenBank/DDBJ databases">
        <title>Sphingomonas psychrotolerans sp. nov., isolated from soil in the Tianshan Mountains, Xinjiang, China.</title>
        <authorList>
            <person name="Luo Y."/>
            <person name="Sheng H."/>
        </authorList>
    </citation>
    <scope>NUCLEOTIDE SEQUENCE [LARGE SCALE GENOMIC DNA]</scope>
    <source>
        <strain evidence="8 9">ZFGT-11</strain>
    </source>
</reference>
<proteinExistence type="inferred from homology"/>
<evidence type="ECO:0000256" key="5">
    <source>
        <dbReference type="RuleBase" id="RU004404"/>
    </source>
</evidence>
<keyword evidence="2 5" id="KW-0645">Protease</keyword>
<dbReference type="Proteomes" id="UP000306147">
    <property type="component" value="Unassembled WGS sequence"/>
</dbReference>
<dbReference type="GO" id="GO:0008236">
    <property type="term" value="F:serine-type peptidase activity"/>
    <property type="evidence" value="ECO:0007669"/>
    <property type="project" value="UniProtKB-KW"/>
</dbReference>
<dbReference type="NCBIfam" id="TIGR00225">
    <property type="entry name" value="prc"/>
    <property type="match status" value="1"/>
</dbReference>
<dbReference type="PANTHER" id="PTHR32060:SF30">
    <property type="entry name" value="CARBOXY-TERMINAL PROCESSING PROTEASE CTPA"/>
    <property type="match status" value="1"/>
</dbReference>
<dbReference type="CDD" id="cd06782">
    <property type="entry name" value="cpPDZ_CPP-like"/>
    <property type="match status" value="1"/>
</dbReference>
<dbReference type="Gene3D" id="3.30.750.44">
    <property type="match status" value="1"/>
</dbReference>
<sequence>MLRPLLQVTAAVSALALVPVASGAMAGVDTNSYRELDTFMEVYNQVKANYVEKVDDKTLVKGAIAGMLAALDPHSSFADGLDFDNLKIQTEGNYGGLGLTVTQEEGAVKVIAPTEDTPAARAGIKSGDFITHIDGKFIVGGSLDEAIEQMRGQPGTKINLTIVRPGAEKPLQLTLVREIIIQKPVKWEVKNGVGYININTFTAQTGADTVKAIQEIDKKLGRKPLGYVVDLRENGGGLLSEAIAVSDVFLGHGEIVSQRGREKNDIERYYAESMVPGDLARGLPVIVLVDSGTASASEIVAGALQDHHRGLVMGVRSFGKGSVQTILPMGARAALRLTTARYFTPSGHSVQEGGIKPDLLVPQLSDPDYKDRTVIREADLRKHLINAEKVDDATLEQDARTDPRFAATPDQLKKQGIDDFQLHYALQTIARSAGKPQVAIKGR</sequence>
<evidence type="ECO:0000256" key="6">
    <source>
        <dbReference type="SAM" id="SignalP"/>
    </source>
</evidence>
<comment type="caution">
    <text evidence="8">The sequence shown here is derived from an EMBL/GenBank/DDBJ whole genome shotgun (WGS) entry which is preliminary data.</text>
</comment>
<dbReference type="InterPro" id="IPR055210">
    <property type="entry name" value="CtpA/B_N"/>
</dbReference>
<dbReference type="PROSITE" id="PS50106">
    <property type="entry name" value="PDZ"/>
    <property type="match status" value="1"/>
</dbReference>
<dbReference type="SMART" id="SM00245">
    <property type="entry name" value="TSPc"/>
    <property type="match status" value="1"/>
</dbReference>
<organism evidence="8 9">
    <name type="scientific">Sphingomonas gei</name>
    <dbReference type="NCBI Taxonomy" id="1395960"/>
    <lineage>
        <taxon>Bacteria</taxon>
        <taxon>Pseudomonadati</taxon>
        <taxon>Pseudomonadota</taxon>
        <taxon>Alphaproteobacteria</taxon>
        <taxon>Sphingomonadales</taxon>
        <taxon>Sphingomonadaceae</taxon>
        <taxon>Sphingomonas</taxon>
    </lineage>
</organism>
<name>A0A4S1XFW2_9SPHN</name>